<feature type="compositionally biased region" description="Low complexity" evidence="1">
    <location>
        <begin position="255"/>
        <end position="272"/>
    </location>
</feature>
<dbReference type="OrthoDB" id="6376457at2759"/>
<evidence type="ECO:0000313" key="2">
    <source>
        <dbReference type="EMBL" id="PBC26861.1"/>
    </source>
</evidence>
<keyword evidence="3" id="KW-1185">Reference proteome</keyword>
<sequence length="311" mass="35303">MPAIAASDYRWISNSAFVFACETLHTDEPVNCLQTIITYMRATIEEKSCHDDTDCPDKQYCYHVSERCVDFTQCSRYNRQENSEGRSRHPSRCGPCFPGYTAEKLSTGEMALLCRKINAEQSMSGTSKRQNNKIKQSGELRVMEPTAPPLENSPFITCKKKSSPVPFNNNKNLKDKNNLVRATCCAPPYRDHTNFNYENDQNNDNVTEPLHYMSNQSNNWTSEQLTREVINGNLSGYEVAQMDNILNTTLIQTDNASSSNSQEDNNNNNTNNDDSRSESSNTHNNREHIRISNILISQKISMNVNLLNNDS</sequence>
<organism evidence="2 3">
    <name type="scientific">Apis cerana cerana</name>
    <name type="common">Oriental honeybee</name>
    <dbReference type="NCBI Taxonomy" id="94128"/>
    <lineage>
        <taxon>Eukaryota</taxon>
        <taxon>Metazoa</taxon>
        <taxon>Ecdysozoa</taxon>
        <taxon>Arthropoda</taxon>
        <taxon>Hexapoda</taxon>
        <taxon>Insecta</taxon>
        <taxon>Pterygota</taxon>
        <taxon>Neoptera</taxon>
        <taxon>Endopterygota</taxon>
        <taxon>Hymenoptera</taxon>
        <taxon>Apocrita</taxon>
        <taxon>Aculeata</taxon>
        <taxon>Apoidea</taxon>
        <taxon>Anthophila</taxon>
        <taxon>Apidae</taxon>
        <taxon>Apis</taxon>
    </lineage>
</organism>
<protein>
    <submittedName>
        <fullName evidence="2">Uncharacterized protein</fullName>
    </submittedName>
</protein>
<dbReference type="EMBL" id="KZ288364">
    <property type="protein sequence ID" value="PBC26861.1"/>
    <property type="molecule type" value="Genomic_DNA"/>
</dbReference>
<dbReference type="AlphaFoldDB" id="A0A2A3E747"/>
<proteinExistence type="predicted"/>
<accession>A0A2A3E747</accession>
<evidence type="ECO:0000256" key="1">
    <source>
        <dbReference type="SAM" id="MobiDB-lite"/>
    </source>
</evidence>
<dbReference type="Proteomes" id="UP000242457">
    <property type="component" value="Unassembled WGS sequence"/>
</dbReference>
<feature type="region of interest" description="Disordered" evidence="1">
    <location>
        <begin position="255"/>
        <end position="286"/>
    </location>
</feature>
<name>A0A2A3E747_APICC</name>
<evidence type="ECO:0000313" key="3">
    <source>
        <dbReference type="Proteomes" id="UP000242457"/>
    </source>
</evidence>
<gene>
    <name evidence="2" type="ORF">APICC_09849</name>
</gene>
<reference evidence="2 3" key="1">
    <citation type="submission" date="2014-07" db="EMBL/GenBank/DDBJ databases">
        <title>Genomic and transcriptomic analysis on Apis cerana provide comprehensive insights into honey bee biology.</title>
        <authorList>
            <person name="Diao Q."/>
            <person name="Sun L."/>
            <person name="Zheng H."/>
            <person name="Zheng H."/>
            <person name="Xu S."/>
            <person name="Wang S."/>
            <person name="Zeng Z."/>
            <person name="Hu F."/>
            <person name="Su S."/>
            <person name="Wu J."/>
        </authorList>
    </citation>
    <scope>NUCLEOTIDE SEQUENCE [LARGE SCALE GENOMIC DNA]</scope>
    <source>
        <tissue evidence="2">Pupae without intestine</tissue>
    </source>
</reference>